<keyword evidence="3" id="KW-1185">Reference proteome</keyword>
<name>D6Y5F3_THEBD</name>
<accession>D6Y5F3</accession>
<evidence type="ECO:0000313" key="3">
    <source>
        <dbReference type="Proteomes" id="UP000006640"/>
    </source>
</evidence>
<feature type="transmembrane region" description="Helical" evidence="1">
    <location>
        <begin position="74"/>
        <end position="91"/>
    </location>
</feature>
<gene>
    <name evidence="2" type="ordered locus">Tbis_2647</name>
</gene>
<dbReference type="Proteomes" id="UP000006640">
    <property type="component" value="Chromosome"/>
</dbReference>
<evidence type="ECO:0000256" key="1">
    <source>
        <dbReference type="SAM" id="Phobius"/>
    </source>
</evidence>
<dbReference type="EMBL" id="CP001874">
    <property type="protein sequence ID" value="ADG89348.1"/>
    <property type="molecule type" value="Genomic_DNA"/>
</dbReference>
<dbReference type="OrthoDB" id="6165073at2"/>
<evidence type="ECO:0000313" key="2">
    <source>
        <dbReference type="EMBL" id="ADG89348.1"/>
    </source>
</evidence>
<proteinExistence type="predicted"/>
<dbReference type="KEGG" id="tbi:Tbis_2647"/>
<dbReference type="RefSeq" id="WP_013132881.1">
    <property type="nucleotide sequence ID" value="NC_014165.1"/>
</dbReference>
<dbReference type="STRING" id="469371.Tbis_2647"/>
<feature type="transmembrane region" description="Helical" evidence="1">
    <location>
        <begin position="6"/>
        <end position="26"/>
    </location>
</feature>
<protein>
    <submittedName>
        <fullName evidence="2">Uncharacterized protein</fullName>
    </submittedName>
</protein>
<reference evidence="2 3" key="1">
    <citation type="submission" date="2010-01" db="EMBL/GenBank/DDBJ databases">
        <title>The complete genome of Thermobispora bispora DSM 43833.</title>
        <authorList>
            <consortium name="US DOE Joint Genome Institute (JGI-PGF)"/>
            <person name="Lucas S."/>
            <person name="Copeland A."/>
            <person name="Lapidus A."/>
            <person name="Glavina del Rio T."/>
            <person name="Dalin E."/>
            <person name="Tice H."/>
            <person name="Bruce D."/>
            <person name="Goodwin L."/>
            <person name="Pitluck S."/>
            <person name="Kyrpides N."/>
            <person name="Mavromatis K."/>
            <person name="Ivanova N."/>
            <person name="Mikhailova N."/>
            <person name="Chertkov O."/>
            <person name="Brettin T."/>
            <person name="Detter J.C."/>
            <person name="Han C."/>
            <person name="Larimer F."/>
            <person name="Land M."/>
            <person name="Hauser L."/>
            <person name="Markowitz V."/>
            <person name="Cheng J.-F."/>
            <person name="Hugenholtz P."/>
            <person name="Woyke T."/>
            <person name="Wu D."/>
            <person name="Jando M."/>
            <person name="Schneider S."/>
            <person name="Klenk H.-P."/>
            <person name="Eisen J.A."/>
        </authorList>
    </citation>
    <scope>NUCLEOTIDE SEQUENCE [LARGE SCALE GENOMIC DNA]</scope>
    <source>
        <strain evidence="3">ATCC 19993 / DSM 43833 / CBS 139.67 / JCM 10125 / KCTC 9307 / NBRC 14880 / R51</strain>
    </source>
</reference>
<keyword evidence="1" id="KW-1133">Transmembrane helix</keyword>
<dbReference type="HOGENOM" id="CLU_142280_0_0_11"/>
<keyword evidence="1" id="KW-0472">Membrane</keyword>
<feature type="transmembrane region" description="Helical" evidence="1">
    <location>
        <begin position="47"/>
        <end position="68"/>
    </location>
</feature>
<sequence length="142" mass="14724">MMRYLVNGALGGALATAVYNAMAIAGDRASMLRRAGRPRRRTAAEEDALDAIIQYAFGAGSGALLGLLSAGRRLPLPVGAAYGIAVWLAALRRRVTGIGAFPAAPDGPGRLALPLAGHLLWGTALTIALNRLRPAGPYGHDR</sequence>
<keyword evidence="1" id="KW-0812">Transmembrane</keyword>
<dbReference type="AlphaFoldDB" id="D6Y5F3"/>
<organism evidence="2 3">
    <name type="scientific">Thermobispora bispora (strain ATCC 19993 / DSM 43833 / CBS 139.67 / JCM 10125 / KCTC 9307 / NBRC 14880 / R51)</name>
    <dbReference type="NCBI Taxonomy" id="469371"/>
    <lineage>
        <taxon>Bacteria</taxon>
        <taxon>Bacillati</taxon>
        <taxon>Actinomycetota</taxon>
        <taxon>Actinomycetes</taxon>
        <taxon>Streptosporangiales</taxon>
        <taxon>Streptosporangiaceae</taxon>
        <taxon>Thermobispora</taxon>
    </lineage>
</organism>